<proteinExistence type="inferred from homology"/>
<evidence type="ECO:0000313" key="4">
    <source>
        <dbReference type="Proteomes" id="UP000594468"/>
    </source>
</evidence>
<comment type="similarity">
    <text evidence="1">Belongs to the TolB family.</text>
</comment>
<organism evidence="3 4">
    <name type="scientific">Phototrophicus methaneseepsis</name>
    <dbReference type="NCBI Taxonomy" id="2710758"/>
    <lineage>
        <taxon>Bacteria</taxon>
        <taxon>Bacillati</taxon>
        <taxon>Chloroflexota</taxon>
        <taxon>Candidatus Thermofontia</taxon>
        <taxon>Phototrophicales</taxon>
        <taxon>Phototrophicaceae</taxon>
        <taxon>Phototrophicus</taxon>
    </lineage>
</organism>
<keyword evidence="4" id="KW-1185">Reference proteome</keyword>
<dbReference type="RefSeq" id="WP_195172715.1">
    <property type="nucleotide sequence ID" value="NZ_CP062983.1"/>
</dbReference>
<sequence>MSDKWRFVHFSSLILVCFIFAVPAFADDADTTPVLRLSPVWSPNGQQIAYMATDGIHVIGVDGENDHIITPPTGFLGWTPDSTSLLISENQYPTALELWAYPIDGSEPVQLFPEIAYINTVAYSHDGERVAISGREADDAPNMIWLVNTDGNAPVAIAELSSFALSWNEADDAIIAQTRLEDDEHRLTDATVTITATTPYEQYVEYAADDASTIQLGESTTGEPITFDYSPEESYAGLTYQVTAFRQGDEVLAEVNALVADVAYSAESQAIAYIIYCDPARVSDAFLAGEWSADEQAQIQTALYILDTATAQQTEAISCDSGSQFSLAFSPDGQTALFIQVEGDQWDLYLLDIALLETSSQALENLTR</sequence>
<protein>
    <submittedName>
        <fullName evidence="3">PD40 domain-containing protein</fullName>
    </submittedName>
</protein>
<dbReference type="EMBL" id="CP062983">
    <property type="protein sequence ID" value="QPC84652.1"/>
    <property type="molecule type" value="Genomic_DNA"/>
</dbReference>
<dbReference type="PANTHER" id="PTHR36842">
    <property type="entry name" value="PROTEIN TOLB HOMOLOG"/>
    <property type="match status" value="1"/>
</dbReference>
<dbReference type="AlphaFoldDB" id="A0A7S8ECW3"/>
<evidence type="ECO:0000256" key="2">
    <source>
        <dbReference type="SAM" id="SignalP"/>
    </source>
</evidence>
<dbReference type="SUPFAM" id="SSF82171">
    <property type="entry name" value="DPP6 N-terminal domain-like"/>
    <property type="match status" value="1"/>
</dbReference>
<dbReference type="InterPro" id="IPR011042">
    <property type="entry name" value="6-blade_b-propeller_TolB-like"/>
</dbReference>
<dbReference type="Gene3D" id="2.120.10.30">
    <property type="entry name" value="TolB, C-terminal domain"/>
    <property type="match status" value="2"/>
</dbReference>
<dbReference type="InterPro" id="IPR011659">
    <property type="entry name" value="WD40"/>
</dbReference>
<dbReference type="Proteomes" id="UP000594468">
    <property type="component" value="Chromosome"/>
</dbReference>
<feature type="chain" id="PRO_5032894279" evidence="2">
    <location>
        <begin position="27"/>
        <end position="368"/>
    </location>
</feature>
<dbReference type="KEGG" id="pmet:G4Y79_09825"/>
<feature type="signal peptide" evidence="2">
    <location>
        <begin position="1"/>
        <end position="26"/>
    </location>
</feature>
<accession>A0A7S8ECW3</accession>
<reference evidence="3 4" key="1">
    <citation type="submission" date="2020-02" db="EMBL/GenBank/DDBJ databases">
        <authorList>
            <person name="Zheng R.K."/>
            <person name="Sun C.M."/>
        </authorList>
    </citation>
    <scope>NUCLEOTIDE SEQUENCE [LARGE SCALE GENOMIC DNA]</scope>
    <source>
        <strain evidence="4">rifampicinis</strain>
    </source>
</reference>
<evidence type="ECO:0000256" key="1">
    <source>
        <dbReference type="ARBA" id="ARBA00009820"/>
    </source>
</evidence>
<dbReference type="Pfam" id="PF07676">
    <property type="entry name" value="PD40"/>
    <property type="match status" value="1"/>
</dbReference>
<gene>
    <name evidence="3" type="ORF">G4Y79_09825</name>
</gene>
<evidence type="ECO:0000313" key="3">
    <source>
        <dbReference type="EMBL" id="QPC84652.1"/>
    </source>
</evidence>
<keyword evidence="2" id="KW-0732">Signal</keyword>
<name>A0A7S8ECW3_9CHLR</name>
<dbReference type="PANTHER" id="PTHR36842:SF1">
    <property type="entry name" value="PROTEIN TOLB"/>
    <property type="match status" value="1"/>
</dbReference>